<reference evidence="1" key="1">
    <citation type="submission" date="2019-04" db="EMBL/GenBank/DDBJ databases">
        <authorList>
            <person name="Alioto T."/>
            <person name="Alioto T."/>
        </authorList>
    </citation>
    <scope>NUCLEOTIDE SEQUENCE [LARGE SCALE GENOMIC DNA]</scope>
</reference>
<comment type="caution">
    <text evidence="1">The sequence shown here is derived from an EMBL/GenBank/DDBJ whole genome shotgun (WGS) entry which is preliminary data.</text>
</comment>
<evidence type="ECO:0000313" key="2">
    <source>
        <dbReference type="Proteomes" id="UP000335636"/>
    </source>
</evidence>
<dbReference type="AlphaFoldDB" id="A0A5E4C687"/>
<dbReference type="Proteomes" id="UP000335636">
    <property type="component" value="Unassembled WGS sequence"/>
</dbReference>
<organism evidence="1 2">
    <name type="scientific">Marmota monax</name>
    <name type="common">Woodchuck</name>
    <dbReference type="NCBI Taxonomy" id="9995"/>
    <lineage>
        <taxon>Eukaryota</taxon>
        <taxon>Metazoa</taxon>
        <taxon>Chordata</taxon>
        <taxon>Craniata</taxon>
        <taxon>Vertebrata</taxon>
        <taxon>Euteleostomi</taxon>
        <taxon>Mammalia</taxon>
        <taxon>Eutheria</taxon>
        <taxon>Euarchontoglires</taxon>
        <taxon>Glires</taxon>
        <taxon>Rodentia</taxon>
        <taxon>Sciuromorpha</taxon>
        <taxon>Sciuridae</taxon>
        <taxon>Xerinae</taxon>
        <taxon>Marmotini</taxon>
        <taxon>Marmota</taxon>
    </lineage>
</organism>
<name>A0A5E4C687_MARMO</name>
<accession>A0A5E4C687</accession>
<protein>
    <submittedName>
        <fullName evidence="1">Uncharacterized protein</fullName>
    </submittedName>
</protein>
<feature type="non-terminal residue" evidence="1">
    <location>
        <position position="1"/>
    </location>
</feature>
<gene>
    <name evidence="1" type="ORF">MONAX_5E036638</name>
</gene>
<sequence>RTQEVWEQAQWPRSAAKAEPCLESLLGITWGLVPVAVGHNELPGQKVHR</sequence>
<keyword evidence="2" id="KW-1185">Reference proteome</keyword>
<evidence type="ECO:0000313" key="1">
    <source>
        <dbReference type="EMBL" id="VTJ77215.1"/>
    </source>
</evidence>
<dbReference type="EMBL" id="CABDUW010000951">
    <property type="protein sequence ID" value="VTJ77215.1"/>
    <property type="molecule type" value="Genomic_DNA"/>
</dbReference>
<proteinExistence type="predicted"/>